<protein>
    <submittedName>
        <fullName evidence="1">Uncharacterized protein</fullName>
    </submittedName>
</protein>
<sequence>MEHTSKNGGRATHKICRGRNSSSTLLHSTSLLFTPFNCAPLCFIHSILTNIFAMTISHLTREPPLSRIRCR</sequence>
<keyword evidence="2" id="KW-1185">Reference proteome</keyword>
<organism evidence="1 2">
    <name type="scientific">Pyronema omphalodes (strain CBS 100304)</name>
    <name type="common">Pyronema confluens</name>
    <dbReference type="NCBI Taxonomy" id="1076935"/>
    <lineage>
        <taxon>Eukaryota</taxon>
        <taxon>Fungi</taxon>
        <taxon>Dikarya</taxon>
        <taxon>Ascomycota</taxon>
        <taxon>Pezizomycotina</taxon>
        <taxon>Pezizomycetes</taxon>
        <taxon>Pezizales</taxon>
        <taxon>Pyronemataceae</taxon>
        <taxon>Pyronema</taxon>
    </lineage>
</organism>
<evidence type="ECO:0000313" key="1">
    <source>
        <dbReference type="EMBL" id="CCX04606.1"/>
    </source>
</evidence>
<proteinExistence type="predicted"/>
<dbReference type="Proteomes" id="UP000018144">
    <property type="component" value="Unassembled WGS sequence"/>
</dbReference>
<evidence type="ECO:0000313" key="2">
    <source>
        <dbReference type="Proteomes" id="UP000018144"/>
    </source>
</evidence>
<reference evidence="1 2" key="1">
    <citation type="journal article" date="2013" name="PLoS Genet.">
        <title>The genome and development-dependent transcriptomes of Pyronema confluens: a window into fungal evolution.</title>
        <authorList>
            <person name="Traeger S."/>
            <person name="Altegoer F."/>
            <person name="Freitag M."/>
            <person name="Gabaldon T."/>
            <person name="Kempken F."/>
            <person name="Kumar A."/>
            <person name="Marcet-Houben M."/>
            <person name="Poggeler S."/>
            <person name="Stajich J.E."/>
            <person name="Nowrousian M."/>
        </authorList>
    </citation>
    <scope>NUCLEOTIDE SEQUENCE [LARGE SCALE GENOMIC DNA]</scope>
    <source>
        <strain evidence="2">CBS 100304</strain>
        <tissue evidence="1">Vegetative mycelium</tissue>
    </source>
</reference>
<dbReference type="EMBL" id="HF935211">
    <property type="protein sequence ID" value="CCX04606.1"/>
    <property type="molecule type" value="Genomic_DNA"/>
</dbReference>
<dbReference type="AlphaFoldDB" id="U4KUW5"/>
<gene>
    <name evidence="1" type="ORF">PCON_03037</name>
</gene>
<name>U4KUW5_PYROM</name>
<accession>U4KUW5</accession>